<feature type="binding site" evidence="6">
    <location>
        <begin position="401"/>
        <end position="402"/>
    </location>
    <ligand>
        <name>S-adenosyl-L-methionine</name>
        <dbReference type="ChEBI" id="CHEBI:59789"/>
    </ligand>
</feature>
<feature type="active site" description="Proton donor/acceptor" evidence="5">
    <location>
        <position position="417"/>
    </location>
</feature>
<proteinExistence type="inferred from homology"/>
<evidence type="ECO:0000256" key="5">
    <source>
        <dbReference type="PIRSR" id="PIRSR015894-1"/>
    </source>
</evidence>
<evidence type="ECO:0000256" key="3">
    <source>
        <dbReference type="ARBA" id="ARBA00022691"/>
    </source>
</evidence>
<dbReference type="InterPro" id="IPR035248">
    <property type="entry name" value="PRMT5_C"/>
</dbReference>
<evidence type="ECO:0000256" key="4">
    <source>
        <dbReference type="PIRNR" id="PIRNR015894"/>
    </source>
</evidence>
<dbReference type="PANTHER" id="PTHR10738">
    <property type="entry name" value="PROTEIN ARGININE N-METHYLTRANSFERASE 5"/>
    <property type="match status" value="1"/>
</dbReference>
<evidence type="ECO:0000256" key="6">
    <source>
        <dbReference type="PIRSR" id="PIRSR015894-2"/>
    </source>
</evidence>
<organism evidence="11 12">
    <name type="scientific">Hypothenemus hampei</name>
    <name type="common">Coffee berry borer</name>
    <dbReference type="NCBI Taxonomy" id="57062"/>
    <lineage>
        <taxon>Eukaryota</taxon>
        <taxon>Metazoa</taxon>
        <taxon>Ecdysozoa</taxon>
        <taxon>Arthropoda</taxon>
        <taxon>Hexapoda</taxon>
        <taxon>Insecta</taxon>
        <taxon>Pterygota</taxon>
        <taxon>Neoptera</taxon>
        <taxon>Endopterygota</taxon>
        <taxon>Coleoptera</taxon>
        <taxon>Polyphaga</taxon>
        <taxon>Cucujiformia</taxon>
        <taxon>Curculionidae</taxon>
        <taxon>Scolytinae</taxon>
        <taxon>Hypothenemus</taxon>
    </lineage>
</organism>
<keyword evidence="2 4" id="KW-0808">Transferase</keyword>
<keyword evidence="12" id="KW-1185">Reference proteome</keyword>
<feature type="site" description="Critical for specifying symmetric addition of methyl groups" evidence="7">
    <location>
        <position position="314"/>
    </location>
</feature>
<dbReference type="PROSITE" id="PS51678">
    <property type="entry name" value="SAM_MT_PRMT"/>
    <property type="match status" value="1"/>
</dbReference>
<feature type="binding site" evidence="6">
    <location>
        <begin position="320"/>
        <end position="321"/>
    </location>
    <ligand>
        <name>S-adenosyl-L-methionine</name>
        <dbReference type="ChEBI" id="CHEBI:59789"/>
    </ligand>
</feature>
<dbReference type="SUPFAM" id="SSF53335">
    <property type="entry name" value="S-adenosyl-L-methionine-dependent methyltransferases"/>
    <property type="match status" value="1"/>
</dbReference>
<keyword evidence="3 4" id="KW-0949">S-adenosyl-L-methionine</keyword>
<dbReference type="PANTHER" id="PTHR10738:SF0">
    <property type="entry name" value="PROTEIN ARGININE N-METHYLTRANSFERASE 5"/>
    <property type="match status" value="1"/>
</dbReference>
<dbReference type="InterPro" id="IPR035075">
    <property type="entry name" value="PRMT5"/>
</dbReference>
<protein>
    <recommendedName>
        <fullName evidence="4">Protein arginine N-methyltransferase</fullName>
    </recommendedName>
</protein>
<dbReference type="InterPro" id="IPR035247">
    <property type="entry name" value="PRMT5_TIM"/>
</dbReference>
<feature type="domain" description="PRMT5 arginine-N-methyltransferase" evidence="8">
    <location>
        <begin position="285"/>
        <end position="464"/>
    </location>
</feature>
<dbReference type="Pfam" id="PF05185">
    <property type="entry name" value="PRMT5"/>
    <property type="match status" value="1"/>
</dbReference>
<feature type="binding site" evidence="6">
    <location>
        <position position="374"/>
    </location>
    <ligand>
        <name>S-adenosyl-L-methionine</name>
        <dbReference type="ChEBI" id="CHEBI:59789"/>
    </ligand>
</feature>
<evidence type="ECO:0000256" key="1">
    <source>
        <dbReference type="ARBA" id="ARBA00022603"/>
    </source>
</evidence>
<evidence type="ECO:0000256" key="7">
    <source>
        <dbReference type="PIRSR" id="PIRSR015894-3"/>
    </source>
</evidence>
<reference evidence="11 12" key="1">
    <citation type="submission" date="2024-05" db="EMBL/GenBank/DDBJ databases">
        <title>Genetic variation in Jamaican populations of the coffee berry borer (Hypothenemus hampei).</title>
        <authorList>
            <person name="Errbii M."/>
            <person name="Myrie A."/>
        </authorList>
    </citation>
    <scope>NUCLEOTIDE SEQUENCE [LARGE SCALE GENOMIC DNA]</scope>
    <source>
        <strain evidence="11">JA-Hopewell-2020-01-JO</strain>
        <tissue evidence="11">Whole body</tissue>
    </source>
</reference>
<accession>A0ABD1FD54</accession>
<feature type="domain" description="PRMT5 TIM barrel" evidence="9">
    <location>
        <begin position="37"/>
        <end position="274"/>
    </location>
</feature>
<evidence type="ECO:0000313" key="12">
    <source>
        <dbReference type="Proteomes" id="UP001566132"/>
    </source>
</evidence>
<keyword evidence="1 4" id="KW-0489">Methyltransferase</keyword>
<dbReference type="EMBL" id="JBDJPC010000001">
    <property type="protein sequence ID" value="KAL1517199.1"/>
    <property type="molecule type" value="Genomic_DNA"/>
</dbReference>
<gene>
    <name evidence="11" type="ORF">ABEB36_000995</name>
</gene>
<feature type="active site" description="Proton donor/acceptor" evidence="5">
    <location>
        <position position="443"/>
    </location>
</feature>
<dbReference type="GO" id="GO:0032259">
    <property type="term" value="P:methylation"/>
    <property type="evidence" value="ECO:0007669"/>
    <property type="project" value="UniProtKB-KW"/>
</dbReference>
<dbReference type="PIRSF" id="PIRSF015894">
    <property type="entry name" value="Skb1_MeTrfase"/>
    <property type="match status" value="1"/>
</dbReference>
<evidence type="ECO:0000256" key="2">
    <source>
        <dbReference type="ARBA" id="ARBA00022679"/>
    </source>
</evidence>
<comment type="similarity">
    <text evidence="4">Belongs to the class I-like SAM-binding methyltransferase superfamily.</text>
</comment>
<name>A0ABD1FD54_HYPHA</name>
<dbReference type="GO" id="GO:0016274">
    <property type="term" value="F:protein-arginine N-methyltransferase activity"/>
    <property type="evidence" value="ECO:0007669"/>
    <property type="project" value="UniProtKB-ARBA"/>
</dbReference>
<dbReference type="Pfam" id="PF17285">
    <property type="entry name" value="PRMT5_TIM"/>
    <property type="match status" value="1"/>
</dbReference>
<comment type="caution">
    <text evidence="11">The sequence shown here is derived from an EMBL/GenBank/DDBJ whole genome shotgun (WGS) entry which is preliminary data.</text>
</comment>
<dbReference type="Pfam" id="PF17286">
    <property type="entry name" value="PRMT5_C"/>
    <property type="match status" value="1"/>
</dbReference>
<dbReference type="Gene3D" id="3.40.50.150">
    <property type="entry name" value="Vaccinia Virus protein VP39"/>
    <property type="match status" value="1"/>
</dbReference>
<dbReference type="Gene3D" id="3.20.20.150">
    <property type="entry name" value="Divalent-metal-dependent TIM barrel enzymes"/>
    <property type="match status" value="1"/>
</dbReference>
<feature type="domain" description="PRMT5 oligomerisation" evidence="10">
    <location>
        <begin position="467"/>
        <end position="634"/>
    </location>
</feature>
<dbReference type="InterPro" id="IPR029063">
    <property type="entry name" value="SAM-dependent_MTases_sf"/>
</dbReference>
<sequence length="637" mass="73491">MEDMEGNSEKRKRMSCGLYSERPQNLKEDIRAALEYGFHFIVTQLTHKEFLKGFEGSPDAPYVLGRTDQSLKATEWGRLVVGELSRYVDLDSAGTESGRFQDVDVLEQELGFASHLGVPAVLIHLSGPRNLQLARIINDKLYSDRFNCSIWLQMPMVHISRNDPIGDLEHDTWDWWNDLRTFCDYDKRVGVVLEIPDIKHLPSTEEIDRWIGEPVRALVLKASYFLLNQYGKPVLPKALQEIVKRFMTIDVQYVFHLDIEVSDHSLYVKYMSFLGKKLYVCDTMAEFVQGCEDFLQNPLQPLTEHLEANIYEVFEKDQVKYDTYQKAVNVALERWSSEEVPVIMVVGAGRGPLVQAVLNVSKVLRKPVKIYAVEKNPYAMNTLAHRNKDEWNGKVILVNEDMRHWQAPELADILVSELLGRELLNIILLLLNKHIPGSFGDNELSPECLDGAQRFLKPGTGISIPKQYTSFIAPVQSLKIFNEIRSNRLPDKPLRQFFETPYVVHLANYYQLAPTEPLFEFHHPNYERDNRRFKSVKFPPQARAAILTGFVGFFEAILYEDVTMSTNPSTHTTDMVSWFPIVFPLQNPVHLKAGDVVRVSFWREETTDKVWYEWCLESPFKSSIMNPHGRSYSIKKH</sequence>
<evidence type="ECO:0000313" key="11">
    <source>
        <dbReference type="EMBL" id="KAL1517199.1"/>
    </source>
</evidence>
<dbReference type="InterPro" id="IPR007857">
    <property type="entry name" value="Arg_MeTrfase_PRMT5"/>
</dbReference>
<evidence type="ECO:0000259" key="10">
    <source>
        <dbReference type="Pfam" id="PF17286"/>
    </source>
</evidence>
<dbReference type="Gene3D" id="2.70.160.11">
    <property type="entry name" value="Hnrnp arginine n-methyltransferase1"/>
    <property type="match status" value="1"/>
</dbReference>
<evidence type="ECO:0000259" key="9">
    <source>
        <dbReference type="Pfam" id="PF17285"/>
    </source>
</evidence>
<dbReference type="InterPro" id="IPR025799">
    <property type="entry name" value="Arg_MeTrfase"/>
</dbReference>
<dbReference type="AlphaFoldDB" id="A0ABD1FD54"/>
<feature type="binding site" evidence="6">
    <location>
        <position position="311"/>
    </location>
    <ligand>
        <name>S-adenosyl-L-methionine</name>
        <dbReference type="ChEBI" id="CHEBI:59789"/>
    </ligand>
</feature>
<dbReference type="Proteomes" id="UP001566132">
    <property type="component" value="Unassembled WGS sequence"/>
</dbReference>
<evidence type="ECO:0000259" key="8">
    <source>
        <dbReference type="Pfam" id="PF05185"/>
    </source>
</evidence>